<name>A0A6M6JIB5_9PSEU</name>
<dbReference type="AlphaFoldDB" id="A0A6M6JIB5"/>
<gene>
    <name evidence="1" type="ORF">HOP40_19740</name>
</gene>
<evidence type="ECO:0000313" key="2">
    <source>
        <dbReference type="Proteomes" id="UP000505377"/>
    </source>
</evidence>
<keyword evidence="2" id="KW-1185">Reference proteome</keyword>
<dbReference type="KEGG" id="pbro:HOP40_19740"/>
<sequence>MTLLAATWLKPRDEYVAVRRVAHREPAELPPQAHEAMIWSEGALRWALAHATQVGEQQQPGLRAATGRRC</sequence>
<protein>
    <submittedName>
        <fullName evidence="1">Uncharacterized protein</fullName>
    </submittedName>
</protein>
<proteinExistence type="predicted"/>
<evidence type="ECO:0000313" key="1">
    <source>
        <dbReference type="EMBL" id="QJY47768.1"/>
    </source>
</evidence>
<dbReference type="EMBL" id="CP053564">
    <property type="protein sequence ID" value="QJY47768.1"/>
    <property type="molecule type" value="Genomic_DNA"/>
</dbReference>
<reference evidence="1 2" key="1">
    <citation type="submission" date="2020-05" db="EMBL/GenBank/DDBJ databases">
        <authorList>
            <person name="Mo P."/>
        </authorList>
    </citation>
    <scope>NUCLEOTIDE SEQUENCE [LARGE SCALE GENOMIC DNA]</scope>
    <source>
        <strain evidence="1 2">Gen01</strain>
    </source>
</reference>
<dbReference type="Proteomes" id="UP000505377">
    <property type="component" value="Chromosome"/>
</dbReference>
<accession>A0A6M6JIB5</accession>
<dbReference type="RefSeq" id="WP_172160731.1">
    <property type="nucleotide sequence ID" value="NZ_CP053564.1"/>
</dbReference>
<organism evidence="1 2">
    <name type="scientific">Pseudonocardia broussonetiae</name>
    <dbReference type="NCBI Taxonomy" id="2736640"/>
    <lineage>
        <taxon>Bacteria</taxon>
        <taxon>Bacillati</taxon>
        <taxon>Actinomycetota</taxon>
        <taxon>Actinomycetes</taxon>
        <taxon>Pseudonocardiales</taxon>
        <taxon>Pseudonocardiaceae</taxon>
        <taxon>Pseudonocardia</taxon>
    </lineage>
</organism>